<dbReference type="PROSITE" id="PS51257">
    <property type="entry name" value="PROKAR_LIPOPROTEIN"/>
    <property type="match status" value="1"/>
</dbReference>
<accession>A0A4R2SXN1</accession>
<keyword evidence="1" id="KW-0732">Signal</keyword>
<feature type="signal peptide" evidence="1">
    <location>
        <begin position="1"/>
        <end position="22"/>
    </location>
</feature>
<evidence type="ECO:0000256" key="1">
    <source>
        <dbReference type="SAM" id="SignalP"/>
    </source>
</evidence>
<evidence type="ECO:0000313" key="2">
    <source>
        <dbReference type="EMBL" id="TCP93224.1"/>
    </source>
</evidence>
<dbReference type="OrthoDB" id="5677865at2"/>
<dbReference type="EMBL" id="SLYB01000023">
    <property type="protein sequence ID" value="TCP93224.1"/>
    <property type="molecule type" value="Genomic_DNA"/>
</dbReference>
<protein>
    <submittedName>
        <fullName evidence="2">Putative lipoprotein</fullName>
    </submittedName>
</protein>
<keyword evidence="2" id="KW-0449">Lipoprotein</keyword>
<proteinExistence type="predicted"/>
<dbReference type="Pfam" id="PF03923">
    <property type="entry name" value="Lipoprotein_16"/>
    <property type="match status" value="1"/>
</dbReference>
<name>A0A4R2SXN1_9PAST</name>
<evidence type="ECO:0000313" key="3">
    <source>
        <dbReference type="Proteomes" id="UP000295763"/>
    </source>
</evidence>
<dbReference type="RefSeq" id="WP_131978144.1">
    <property type="nucleotide sequence ID" value="NZ_SLYB01000023.1"/>
</dbReference>
<sequence>MLKSFKTLSVASIIAGSLALTACQTPSNTLSFSVPSPTLSQFNLANQSNVVLNVVTKDERSKPEVSSYVRSNQIQTLSASPEPVRLFQQIFQQDFNSKGFRLGTPSASNTNVLINIKHFYAQVDEGNLRYKVSSKIQLEVHIQGSKGNFTKNIGGTKTYEGAFAASNENIQNVLNDNLKEVAEMIYKDQELADAIRRYN</sequence>
<dbReference type="Proteomes" id="UP000295763">
    <property type="component" value="Unassembled WGS sequence"/>
</dbReference>
<reference evidence="2 3" key="1">
    <citation type="submission" date="2019-03" db="EMBL/GenBank/DDBJ databases">
        <title>Genomic Encyclopedia of Type Strains, Phase IV (KMG-IV): sequencing the most valuable type-strain genomes for metagenomic binning, comparative biology and taxonomic classification.</title>
        <authorList>
            <person name="Goeker M."/>
        </authorList>
    </citation>
    <scope>NUCLEOTIDE SEQUENCE [LARGE SCALE GENOMIC DNA]</scope>
    <source>
        <strain evidence="2 3">DSM 28404</strain>
    </source>
</reference>
<dbReference type="AlphaFoldDB" id="A0A4R2SXN1"/>
<organism evidence="2 3">
    <name type="scientific">Cricetibacter osteomyelitidis</name>
    <dbReference type="NCBI Taxonomy" id="1521931"/>
    <lineage>
        <taxon>Bacteria</taxon>
        <taxon>Pseudomonadati</taxon>
        <taxon>Pseudomonadota</taxon>
        <taxon>Gammaproteobacteria</taxon>
        <taxon>Pasteurellales</taxon>
        <taxon>Pasteurellaceae</taxon>
        <taxon>Cricetibacter</taxon>
    </lineage>
</organism>
<comment type="caution">
    <text evidence="2">The sequence shown here is derived from an EMBL/GenBank/DDBJ whole genome shotgun (WGS) entry which is preliminary data.</text>
</comment>
<gene>
    <name evidence="2" type="ORF">EDC44_12324</name>
</gene>
<dbReference type="InterPro" id="IPR005619">
    <property type="entry name" value="Uncharacterised_YajG"/>
</dbReference>
<feature type="chain" id="PRO_5020713140" evidence="1">
    <location>
        <begin position="23"/>
        <end position="199"/>
    </location>
</feature>
<keyword evidence="3" id="KW-1185">Reference proteome</keyword>